<dbReference type="InterPro" id="IPR024264">
    <property type="entry name" value="DUF3786"/>
</dbReference>
<dbReference type="EMBL" id="JALJRB010000004">
    <property type="protein sequence ID" value="MCJ8500091.1"/>
    <property type="molecule type" value="Genomic_DNA"/>
</dbReference>
<organism evidence="6 7">
    <name type="scientific">Desulfatitalea alkaliphila</name>
    <dbReference type="NCBI Taxonomy" id="2929485"/>
    <lineage>
        <taxon>Bacteria</taxon>
        <taxon>Pseudomonadati</taxon>
        <taxon>Thermodesulfobacteriota</taxon>
        <taxon>Desulfobacteria</taxon>
        <taxon>Desulfobacterales</taxon>
        <taxon>Desulfosarcinaceae</taxon>
        <taxon>Desulfatitalea</taxon>
    </lineage>
</organism>
<evidence type="ECO:0000256" key="4">
    <source>
        <dbReference type="ARBA" id="ARBA00023014"/>
    </source>
</evidence>
<dbReference type="RefSeq" id="WP_246903859.1">
    <property type="nucleotide sequence ID" value="NZ_JALJRB010000004.1"/>
</dbReference>
<evidence type="ECO:0000256" key="2">
    <source>
        <dbReference type="ARBA" id="ARBA00022723"/>
    </source>
</evidence>
<evidence type="ECO:0000256" key="1">
    <source>
        <dbReference type="ARBA" id="ARBA00022485"/>
    </source>
</evidence>
<keyword evidence="3" id="KW-0408">Iron</keyword>
<reference evidence="6" key="1">
    <citation type="submission" date="2022-04" db="EMBL/GenBank/DDBJ databases">
        <title>Desulfatitalea alkaliphila sp. nov., a novel anaerobic sulfate-reducing bacterium isolated from terrestrial mud volcano, Taman Peninsula, Russia.</title>
        <authorList>
            <person name="Khomyakova M.A."/>
            <person name="Merkel A.Y."/>
            <person name="Slobodkin A.I."/>
        </authorList>
    </citation>
    <scope>NUCLEOTIDE SEQUENCE</scope>
    <source>
        <strain evidence="6">M08but</strain>
    </source>
</reference>
<dbReference type="Pfam" id="PF12654">
    <property type="entry name" value="DUF3786"/>
    <property type="match status" value="1"/>
</dbReference>
<dbReference type="InterPro" id="IPR007202">
    <property type="entry name" value="4Fe-4S_dom"/>
</dbReference>
<keyword evidence="2" id="KW-0479">Metal-binding</keyword>
<dbReference type="Proteomes" id="UP001165427">
    <property type="component" value="Unassembled WGS sequence"/>
</dbReference>
<protein>
    <submittedName>
        <fullName evidence="6">DUF3786 domain-containing protein</fullName>
    </submittedName>
</protein>
<comment type="caution">
    <text evidence="6">The sequence shown here is derived from an EMBL/GenBank/DDBJ whole genome shotgun (WGS) entry which is preliminary data.</text>
</comment>
<name>A0AA41R1P8_9BACT</name>
<keyword evidence="1" id="KW-0004">4Fe-4S</keyword>
<dbReference type="GO" id="GO:0051539">
    <property type="term" value="F:4 iron, 4 sulfur cluster binding"/>
    <property type="evidence" value="ECO:0007669"/>
    <property type="project" value="UniProtKB-KW"/>
</dbReference>
<dbReference type="Gene3D" id="1.10.15.40">
    <property type="entry name" value="Electron transport complex subunit B, putative Fe-S cluster"/>
    <property type="match status" value="1"/>
</dbReference>
<dbReference type="PROSITE" id="PS51656">
    <property type="entry name" value="4FE4S"/>
    <property type="match status" value="1"/>
</dbReference>
<evidence type="ECO:0000313" key="7">
    <source>
        <dbReference type="Proteomes" id="UP001165427"/>
    </source>
</evidence>
<accession>A0AA41R1P8</accession>
<evidence type="ECO:0000259" key="5">
    <source>
        <dbReference type="PROSITE" id="PS51656"/>
    </source>
</evidence>
<sequence length="272" mass="30604">MSVLNNPMAVFKLLPKTNCRECGERTCLAFAAAVFKGNRDLAECPYLDKAVIEQHSGRGNKSPNIDQSMDEAVRVLQERVKDVDLASVAERLGGEYRNGRLTLRTLGKPFSIDDQGKMHADIHIHGWIAIPMLRYVLESKGEPLTGRWVPLRELKGGQDWYRLFEQRGEKAIKHLADSYSELFEDMTILFNGQETTDEFNADIAVVLYPLPKVPMMICYWKPDEGMASSLNVFFDASAPDNLPIDALYSLVAGFVRMLEKISHRHGIRSATG</sequence>
<proteinExistence type="predicted"/>
<keyword evidence="4" id="KW-0411">Iron-sulfur</keyword>
<feature type="domain" description="4Fe-4S" evidence="5">
    <location>
        <begin position="1"/>
        <end position="61"/>
    </location>
</feature>
<dbReference type="AlphaFoldDB" id="A0AA41R1P8"/>
<dbReference type="Pfam" id="PF04060">
    <property type="entry name" value="FeS"/>
    <property type="match status" value="1"/>
</dbReference>
<evidence type="ECO:0000256" key="3">
    <source>
        <dbReference type="ARBA" id="ARBA00023004"/>
    </source>
</evidence>
<gene>
    <name evidence="6" type="ORF">MRX98_05855</name>
</gene>
<keyword evidence="7" id="KW-1185">Reference proteome</keyword>
<dbReference type="GO" id="GO:0046872">
    <property type="term" value="F:metal ion binding"/>
    <property type="evidence" value="ECO:0007669"/>
    <property type="project" value="UniProtKB-KW"/>
</dbReference>
<evidence type="ECO:0000313" key="6">
    <source>
        <dbReference type="EMBL" id="MCJ8500091.1"/>
    </source>
</evidence>